<protein>
    <recommendedName>
        <fullName evidence="5">Meiotic nuclear division protein 1 homolog</fullName>
    </recommendedName>
</protein>
<evidence type="ECO:0000313" key="9">
    <source>
        <dbReference type="EMBL" id="KAK9817091.1"/>
    </source>
</evidence>
<keyword evidence="4 5" id="KW-0539">Nucleus</keyword>
<dbReference type="EMBL" id="JALJOR010000005">
    <property type="protein sequence ID" value="KAK9817091.1"/>
    <property type="molecule type" value="Genomic_DNA"/>
</dbReference>
<accession>A0AAW1PTV2</accession>
<dbReference type="Proteomes" id="UP001489004">
    <property type="component" value="Unassembled WGS sequence"/>
</dbReference>
<comment type="similarity">
    <text evidence="2 5">Belongs to the MND1 family.</text>
</comment>
<dbReference type="Pfam" id="PF18517">
    <property type="entry name" value="LZ3wCH"/>
    <property type="match status" value="1"/>
</dbReference>
<feature type="compositionally biased region" description="Basic and acidic residues" evidence="6">
    <location>
        <begin position="105"/>
        <end position="116"/>
    </location>
</feature>
<dbReference type="GO" id="GO:0005634">
    <property type="term" value="C:nucleus"/>
    <property type="evidence" value="ECO:0007669"/>
    <property type="project" value="UniProtKB-SubCell"/>
</dbReference>
<dbReference type="Pfam" id="PF03962">
    <property type="entry name" value="Mnd1"/>
    <property type="match status" value="1"/>
</dbReference>
<dbReference type="InterPro" id="IPR040661">
    <property type="entry name" value="LZ3wCH"/>
</dbReference>
<comment type="function">
    <text evidence="5">Required for proper homologous chromosome pairing and efficient cross-over and intragenic recombination during meiosis.</text>
</comment>
<gene>
    <name evidence="9" type="ORF">WJX72_009447</name>
</gene>
<feature type="domain" description="Mnd1 HTH" evidence="7">
    <location>
        <begin position="10"/>
        <end position="68"/>
    </location>
</feature>
<evidence type="ECO:0000259" key="8">
    <source>
        <dbReference type="Pfam" id="PF18517"/>
    </source>
</evidence>
<dbReference type="InterPro" id="IPR040453">
    <property type="entry name" value="Mnd1_HTH"/>
</dbReference>
<feature type="domain" description="Leucine zipper with capping helix" evidence="8">
    <location>
        <begin position="143"/>
        <end position="197"/>
    </location>
</feature>
<dbReference type="PIRSF" id="PIRSF026991">
    <property type="entry name" value="Mnd1"/>
    <property type="match status" value="1"/>
</dbReference>
<keyword evidence="10" id="KW-1185">Reference proteome</keyword>
<proteinExistence type="inferred from homology"/>
<comment type="subcellular location">
    <subcellularLocation>
        <location evidence="1 5">Nucleus</location>
    </subcellularLocation>
</comment>
<name>A0AAW1PTV2_9CHLO</name>
<comment type="caution">
    <text evidence="9">The sequence shown here is derived from an EMBL/GenBank/DDBJ whole genome shotgun (WGS) entry which is preliminary data.</text>
</comment>
<evidence type="ECO:0000256" key="1">
    <source>
        <dbReference type="ARBA" id="ARBA00004123"/>
    </source>
</evidence>
<evidence type="ECO:0000256" key="3">
    <source>
        <dbReference type="ARBA" id="ARBA00023054"/>
    </source>
</evidence>
<sequence>MSLEEKREALLGIFHDTRDVFVLKDIEKLGSKKGVVLQSVKEVLQGLVDDDLVHQERIGASNFFWSFPSEAAVKLHSAVAKLEKQIADNAKQREDLESKLAQAKQGKEDSADRSSKLAELQGLQQQAQKLDTEVAAYADSDPEKLEAMKQAVEVAKDASSRWLDNIEALRGWCKNRFQGMEDQLDGFFRENGVADDME</sequence>
<evidence type="ECO:0000256" key="2">
    <source>
        <dbReference type="ARBA" id="ARBA00005981"/>
    </source>
</evidence>
<keyword evidence="3" id="KW-0175">Coiled coil</keyword>
<evidence type="ECO:0000256" key="6">
    <source>
        <dbReference type="SAM" id="MobiDB-lite"/>
    </source>
</evidence>
<dbReference type="AlphaFoldDB" id="A0AAW1PTV2"/>
<feature type="region of interest" description="Disordered" evidence="6">
    <location>
        <begin position="97"/>
        <end position="117"/>
    </location>
</feature>
<evidence type="ECO:0000256" key="5">
    <source>
        <dbReference type="PIRNR" id="PIRNR026991"/>
    </source>
</evidence>
<evidence type="ECO:0000256" key="4">
    <source>
        <dbReference type="ARBA" id="ARBA00023242"/>
    </source>
</evidence>
<dbReference type="GO" id="GO:0003690">
    <property type="term" value="F:double-stranded DNA binding"/>
    <property type="evidence" value="ECO:0007669"/>
    <property type="project" value="InterPro"/>
</dbReference>
<organism evidence="9 10">
    <name type="scientific">[Myrmecia] bisecta</name>
    <dbReference type="NCBI Taxonomy" id="41462"/>
    <lineage>
        <taxon>Eukaryota</taxon>
        <taxon>Viridiplantae</taxon>
        <taxon>Chlorophyta</taxon>
        <taxon>core chlorophytes</taxon>
        <taxon>Trebouxiophyceae</taxon>
        <taxon>Trebouxiales</taxon>
        <taxon>Trebouxiaceae</taxon>
        <taxon>Myrmecia</taxon>
    </lineage>
</organism>
<dbReference type="InterPro" id="IPR005647">
    <property type="entry name" value="Mnd1"/>
</dbReference>
<dbReference type="GO" id="GO:0007131">
    <property type="term" value="P:reciprocal meiotic recombination"/>
    <property type="evidence" value="ECO:0007669"/>
    <property type="project" value="InterPro"/>
</dbReference>
<evidence type="ECO:0000313" key="10">
    <source>
        <dbReference type="Proteomes" id="UP001489004"/>
    </source>
</evidence>
<evidence type="ECO:0000259" key="7">
    <source>
        <dbReference type="Pfam" id="PF03962"/>
    </source>
</evidence>
<reference evidence="9 10" key="1">
    <citation type="journal article" date="2024" name="Nat. Commun.">
        <title>Phylogenomics reveals the evolutionary origins of lichenization in chlorophyte algae.</title>
        <authorList>
            <person name="Puginier C."/>
            <person name="Libourel C."/>
            <person name="Otte J."/>
            <person name="Skaloud P."/>
            <person name="Haon M."/>
            <person name="Grisel S."/>
            <person name="Petersen M."/>
            <person name="Berrin J.G."/>
            <person name="Delaux P.M."/>
            <person name="Dal Grande F."/>
            <person name="Keller J."/>
        </authorList>
    </citation>
    <scope>NUCLEOTIDE SEQUENCE [LARGE SCALE GENOMIC DNA]</scope>
    <source>
        <strain evidence="9 10">SAG 2043</strain>
    </source>
</reference>